<dbReference type="EMBL" id="JBBLZC010000013">
    <property type="protein sequence ID" value="MEK0084258.1"/>
    <property type="molecule type" value="Genomic_DNA"/>
</dbReference>
<gene>
    <name evidence="2" type="ORF">U1T56_13930</name>
</gene>
<dbReference type="Proteomes" id="UP001375743">
    <property type="component" value="Unassembled WGS sequence"/>
</dbReference>
<reference evidence="2 3" key="1">
    <citation type="submission" date="2024-01" db="EMBL/GenBank/DDBJ databases">
        <title>Multi-omics insights into the function and evolution of sodium benzoate biodegradation pathways in Benzoatithermus flavus gen. nov., sp. nov. from hot spring.</title>
        <authorList>
            <person name="Hu C.-J."/>
            <person name="Li W.-J."/>
        </authorList>
    </citation>
    <scope>NUCLEOTIDE SEQUENCE [LARGE SCALE GENOMIC DNA]</scope>
    <source>
        <strain evidence="2 3">SYSU G07066</strain>
    </source>
</reference>
<evidence type="ECO:0000313" key="2">
    <source>
        <dbReference type="EMBL" id="MEK0084258.1"/>
    </source>
</evidence>
<feature type="transmembrane region" description="Helical" evidence="1">
    <location>
        <begin position="12"/>
        <end position="34"/>
    </location>
</feature>
<evidence type="ECO:0000256" key="1">
    <source>
        <dbReference type="SAM" id="Phobius"/>
    </source>
</evidence>
<keyword evidence="3" id="KW-1185">Reference proteome</keyword>
<protein>
    <submittedName>
        <fullName evidence="2">Uncharacterized protein</fullName>
    </submittedName>
</protein>
<sequence length="79" mass="8703">MRARRDLDLLSFLARNCLIGVATGWMFLAILLYLDVAHLGRLLFASEQWLVALILMGTGFGTTFGSLAMGTAIFLLPKE</sequence>
<keyword evidence="1" id="KW-0472">Membrane</keyword>
<organism evidence="2 3">
    <name type="scientific">Benzoatithermus flavus</name>
    <dbReference type="NCBI Taxonomy" id="3108223"/>
    <lineage>
        <taxon>Bacteria</taxon>
        <taxon>Pseudomonadati</taxon>
        <taxon>Pseudomonadota</taxon>
        <taxon>Alphaproteobacteria</taxon>
        <taxon>Geminicoccales</taxon>
        <taxon>Geminicoccaceae</taxon>
        <taxon>Benzoatithermus</taxon>
    </lineage>
</organism>
<feature type="transmembrane region" description="Helical" evidence="1">
    <location>
        <begin position="49"/>
        <end position="76"/>
    </location>
</feature>
<keyword evidence="1" id="KW-1133">Transmembrane helix</keyword>
<accession>A0ABU8XV16</accession>
<dbReference type="RefSeq" id="WP_418160106.1">
    <property type="nucleotide sequence ID" value="NZ_JBBLZC010000013.1"/>
</dbReference>
<proteinExistence type="predicted"/>
<keyword evidence="1" id="KW-0812">Transmembrane</keyword>
<name>A0ABU8XV16_9PROT</name>
<comment type="caution">
    <text evidence="2">The sequence shown here is derived from an EMBL/GenBank/DDBJ whole genome shotgun (WGS) entry which is preliminary data.</text>
</comment>
<evidence type="ECO:0000313" key="3">
    <source>
        <dbReference type="Proteomes" id="UP001375743"/>
    </source>
</evidence>